<dbReference type="PANTHER" id="PTHR44068">
    <property type="entry name" value="ZGC:194242"/>
    <property type="match status" value="1"/>
</dbReference>
<keyword evidence="3" id="KW-0489">Methyltransferase</keyword>
<dbReference type="eggNOG" id="COG2226">
    <property type="taxonomic scope" value="Bacteria"/>
</dbReference>
<dbReference type="STRING" id="335543.Sfum_3263"/>
<dbReference type="GO" id="GO:0016126">
    <property type="term" value="P:sterol biosynthetic process"/>
    <property type="evidence" value="ECO:0007669"/>
    <property type="project" value="TreeGrafter"/>
</dbReference>
<dbReference type="Pfam" id="PF08241">
    <property type="entry name" value="Methyltransf_11"/>
    <property type="match status" value="1"/>
</dbReference>
<dbReference type="Proteomes" id="UP000001784">
    <property type="component" value="Chromosome"/>
</dbReference>
<dbReference type="PANTHER" id="PTHR44068:SF1">
    <property type="entry name" value="HYPOTHETICAL LOC100005854"/>
    <property type="match status" value="1"/>
</dbReference>
<dbReference type="SUPFAM" id="SSF53335">
    <property type="entry name" value="S-adenosyl-L-methionine-dependent methyltransferases"/>
    <property type="match status" value="1"/>
</dbReference>
<evidence type="ECO:0000259" key="2">
    <source>
        <dbReference type="Pfam" id="PF08241"/>
    </source>
</evidence>
<dbReference type="InParanoid" id="A0LND4"/>
<evidence type="ECO:0000313" key="3">
    <source>
        <dbReference type="EMBL" id="ABK18936.1"/>
    </source>
</evidence>
<dbReference type="InterPro" id="IPR013216">
    <property type="entry name" value="Methyltransf_11"/>
</dbReference>
<evidence type="ECO:0000256" key="1">
    <source>
        <dbReference type="ARBA" id="ARBA00022679"/>
    </source>
</evidence>
<name>A0LND4_SYNFM</name>
<accession>A0LND4</accession>
<dbReference type="InterPro" id="IPR029063">
    <property type="entry name" value="SAM-dependent_MTases_sf"/>
</dbReference>
<dbReference type="EMBL" id="CP000478">
    <property type="protein sequence ID" value="ABK18936.1"/>
    <property type="molecule type" value="Genomic_DNA"/>
</dbReference>
<reference evidence="3 4" key="1">
    <citation type="submission" date="2006-10" db="EMBL/GenBank/DDBJ databases">
        <title>Complete sequence of Syntrophobacter fumaroxidans MPOB.</title>
        <authorList>
            <consortium name="US DOE Joint Genome Institute"/>
            <person name="Copeland A."/>
            <person name="Lucas S."/>
            <person name="Lapidus A."/>
            <person name="Barry K."/>
            <person name="Detter J.C."/>
            <person name="Glavina del Rio T."/>
            <person name="Hammon N."/>
            <person name="Israni S."/>
            <person name="Pitluck S."/>
            <person name="Goltsman E.G."/>
            <person name="Martinez M."/>
            <person name="Schmutz J."/>
            <person name="Larimer F."/>
            <person name="Land M."/>
            <person name="Hauser L."/>
            <person name="Kyrpides N."/>
            <person name="Kim E."/>
            <person name="Boone D.R."/>
            <person name="Brockman F."/>
            <person name="Culley D."/>
            <person name="Ferry J."/>
            <person name="Gunsalus R."/>
            <person name="McInerney M.J."/>
            <person name="Morrison M."/>
            <person name="Plugge C."/>
            <person name="Rohlin L."/>
            <person name="Scholten J."/>
            <person name="Sieber J."/>
            <person name="Stams A.J.M."/>
            <person name="Worm P."/>
            <person name="Henstra A.M."/>
            <person name="Richardson P."/>
        </authorList>
    </citation>
    <scope>NUCLEOTIDE SEQUENCE [LARGE SCALE GENOMIC DNA]</scope>
    <source>
        <strain evidence="4">DSM 10017 / MPOB</strain>
    </source>
</reference>
<dbReference type="AlphaFoldDB" id="A0LND4"/>
<dbReference type="InterPro" id="IPR050447">
    <property type="entry name" value="Erg6_SMT_methyltransf"/>
</dbReference>
<sequence>MLSPARRILKCFHPEGIPWPGAVLYDMVGKTAVFQYGYRLLAADILLCCPEGEILDVGTGPGRLLPELARLNPRLRLTGLDISRAMVSVARENMAQAGFGETISIVEAAANHVPFPDGRFDAVVSTGSMHHWKDPVGALNEIHRVLKHGGYALIYDLAADTPEAVLKDVSRRFGRLRTMLLWLHTFEEPFYGSRELEELAASSLFGRGRTRFAGMLCCLMMVKRSVLPR</sequence>
<dbReference type="CDD" id="cd02440">
    <property type="entry name" value="AdoMet_MTases"/>
    <property type="match status" value="1"/>
</dbReference>
<protein>
    <submittedName>
        <fullName evidence="3">Methyltransferase type 11</fullName>
    </submittedName>
</protein>
<gene>
    <name evidence="3" type="ordered locus">Sfum_3263</name>
</gene>
<dbReference type="KEGG" id="sfu:Sfum_3263"/>
<keyword evidence="1 3" id="KW-0808">Transferase</keyword>
<keyword evidence="4" id="KW-1185">Reference proteome</keyword>
<evidence type="ECO:0000313" key="4">
    <source>
        <dbReference type="Proteomes" id="UP000001784"/>
    </source>
</evidence>
<dbReference type="GO" id="GO:0003838">
    <property type="term" value="F:sterol 24-C-methyltransferase activity"/>
    <property type="evidence" value="ECO:0007669"/>
    <property type="project" value="TreeGrafter"/>
</dbReference>
<dbReference type="RefSeq" id="WP_011700061.1">
    <property type="nucleotide sequence ID" value="NC_008554.1"/>
</dbReference>
<feature type="domain" description="Methyltransferase type 11" evidence="2">
    <location>
        <begin position="55"/>
        <end position="154"/>
    </location>
</feature>
<dbReference type="OrthoDB" id="5363250at2"/>
<proteinExistence type="predicted"/>
<dbReference type="GO" id="GO:0032259">
    <property type="term" value="P:methylation"/>
    <property type="evidence" value="ECO:0007669"/>
    <property type="project" value="UniProtKB-KW"/>
</dbReference>
<organism evidence="3 4">
    <name type="scientific">Syntrophobacter fumaroxidans (strain DSM 10017 / MPOB)</name>
    <dbReference type="NCBI Taxonomy" id="335543"/>
    <lineage>
        <taxon>Bacteria</taxon>
        <taxon>Pseudomonadati</taxon>
        <taxon>Thermodesulfobacteriota</taxon>
        <taxon>Syntrophobacteria</taxon>
        <taxon>Syntrophobacterales</taxon>
        <taxon>Syntrophobacteraceae</taxon>
        <taxon>Syntrophobacter</taxon>
    </lineage>
</organism>
<dbReference type="Gene3D" id="3.40.50.150">
    <property type="entry name" value="Vaccinia Virus protein VP39"/>
    <property type="match status" value="1"/>
</dbReference>
<dbReference type="HOGENOM" id="CLU_1209303_0_0_7"/>